<feature type="transmembrane region" description="Helical" evidence="2">
    <location>
        <begin position="27"/>
        <end position="45"/>
    </location>
</feature>
<reference evidence="3 4" key="1">
    <citation type="submission" date="2019-02" db="EMBL/GenBank/DDBJ databases">
        <title>Deep-cultivation of Planctomycetes and their phenomic and genomic characterization uncovers novel biology.</title>
        <authorList>
            <person name="Wiegand S."/>
            <person name="Jogler M."/>
            <person name="Boedeker C."/>
            <person name="Pinto D."/>
            <person name="Vollmers J."/>
            <person name="Rivas-Marin E."/>
            <person name="Kohn T."/>
            <person name="Peeters S.H."/>
            <person name="Heuer A."/>
            <person name="Rast P."/>
            <person name="Oberbeckmann S."/>
            <person name="Bunk B."/>
            <person name="Jeske O."/>
            <person name="Meyerdierks A."/>
            <person name="Storesund J.E."/>
            <person name="Kallscheuer N."/>
            <person name="Luecker S."/>
            <person name="Lage O.M."/>
            <person name="Pohl T."/>
            <person name="Merkel B.J."/>
            <person name="Hornburger P."/>
            <person name="Mueller R.-W."/>
            <person name="Bruemmer F."/>
            <person name="Labrenz M."/>
            <person name="Spormann A.M."/>
            <person name="Op den Camp H."/>
            <person name="Overmann J."/>
            <person name="Amann R."/>
            <person name="Jetten M.S.M."/>
            <person name="Mascher T."/>
            <person name="Medema M.H."/>
            <person name="Devos D.P."/>
            <person name="Kaster A.-K."/>
            <person name="Ovreas L."/>
            <person name="Rohde M."/>
            <person name="Galperin M.Y."/>
            <person name="Jogler C."/>
        </authorList>
    </citation>
    <scope>NUCLEOTIDE SEQUENCE [LARGE SCALE GENOMIC DNA]</scope>
    <source>
        <strain evidence="3 4">Q31a</strain>
    </source>
</reference>
<dbReference type="RefSeq" id="WP_145078558.1">
    <property type="nucleotide sequence ID" value="NZ_CP036298.1"/>
</dbReference>
<feature type="transmembrane region" description="Helical" evidence="2">
    <location>
        <begin position="51"/>
        <end position="70"/>
    </location>
</feature>
<feature type="region of interest" description="Disordered" evidence="1">
    <location>
        <begin position="160"/>
        <end position="184"/>
    </location>
</feature>
<feature type="transmembrane region" description="Helical" evidence="2">
    <location>
        <begin position="99"/>
        <end position="123"/>
    </location>
</feature>
<evidence type="ECO:0000256" key="2">
    <source>
        <dbReference type="SAM" id="Phobius"/>
    </source>
</evidence>
<gene>
    <name evidence="3" type="ORF">Q31a_29680</name>
</gene>
<keyword evidence="4" id="KW-1185">Reference proteome</keyword>
<dbReference type="AlphaFoldDB" id="A0A518G7T6"/>
<name>A0A518G7T6_9BACT</name>
<sequence>MTITHTNPPTALGEPDAHANFRHMQTAIRGLLIVASVATIALFLTNRPATLFAAIPIPALIIISAIVGYFERRSRASVLRHPGQSHITKQELEADVQSAGIVTGLKVGVALALGTFIAAASVFDLATLGIGATVLLVLAILIEIPYLALFVTEAEREELETVRPQTHADQSSEKPSGKSTATSE</sequence>
<keyword evidence="2" id="KW-1133">Transmembrane helix</keyword>
<dbReference type="KEGG" id="ahel:Q31a_29680"/>
<evidence type="ECO:0000256" key="1">
    <source>
        <dbReference type="SAM" id="MobiDB-lite"/>
    </source>
</evidence>
<keyword evidence="2" id="KW-0472">Membrane</keyword>
<evidence type="ECO:0000313" key="4">
    <source>
        <dbReference type="Proteomes" id="UP000318017"/>
    </source>
</evidence>
<protein>
    <submittedName>
        <fullName evidence="3">Uncharacterized protein</fullName>
    </submittedName>
</protein>
<dbReference type="EMBL" id="CP036298">
    <property type="protein sequence ID" value="QDV24648.1"/>
    <property type="molecule type" value="Genomic_DNA"/>
</dbReference>
<feature type="transmembrane region" description="Helical" evidence="2">
    <location>
        <begin position="129"/>
        <end position="151"/>
    </location>
</feature>
<accession>A0A518G7T6</accession>
<proteinExistence type="predicted"/>
<evidence type="ECO:0000313" key="3">
    <source>
        <dbReference type="EMBL" id="QDV24648.1"/>
    </source>
</evidence>
<dbReference type="OrthoDB" id="289829at2"/>
<keyword evidence="2" id="KW-0812">Transmembrane</keyword>
<organism evidence="3 4">
    <name type="scientific">Aureliella helgolandensis</name>
    <dbReference type="NCBI Taxonomy" id="2527968"/>
    <lineage>
        <taxon>Bacteria</taxon>
        <taxon>Pseudomonadati</taxon>
        <taxon>Planctomycetota</taxon>
        <taxon>Planctomycetia</taxon>
        <taxon>Pirellulales</taxon>
        <taxon>Pirellulaceae</taxon>
        <taxon>Aureliella</taxon>
    </lineage>
</organism>
<dbReference type="Proteomes" id="UP000318017">
    <property type="component" value="Chromosome"/>
</dbReference>